<dbReference type="InterPro" id="IPR001660">
    <property type="entry name" value="SAM"/>
</dbReference>
<dbReference type="SUPFAM" id="SSF47769">
    <property type="entry name" value="SAM/Pointed domain"/>
    <property type="match status" value="1"/>
</dbReference>
<dbReference type="GO" id="GO:0005246">
    <property type="term" value="F:calcium channel regulator activity"/>
    <property type="evidence" value="ECO:0007669"/>
    <property type="project" value="InterPro"/>
</dbReference>
<dbReference type="Gene3D" id="1.10.150.50">
    <property type="entry name" value="Transcription Factor, Ets-1"/>
    <property type="match status" value="1"/>
</dbReference>
<dbReference type="PROSITE" id="PS50105">
    <property type="entry name" value="SAM_DOMAIN"/>
    <property type="match status" value="1"/>
</dbReference>
<feature type="compositionally biased region" description="Acidic residues" evidence="1">
    <location>
        <begin position="1621"/>
        <end position="1636"/>
    </location>
</feature>
<feature type="compositionally biased region" description="Low complexity" evidence="1">
    <location>
        <begin position="1460"/>
        <end position="1472"/>
    </location>
</feature>
<feature type="compositionally biased region" description="Gly residues" evidence="1">
    <location>
        <begin position="2130"/>
        <end position="2140"/>
    </location>
</feature>
<feature type="compositionally biased region" description="Basic and acidic residues" evidence="1">
    <location>
        <begin position="2154"/>
        <end position="2163"/>
    </location>
</feature>
<keyword evidence="5" id="KW-1185">Reference proteome</keyword>
<dbReference type="PANTHER" id="PTHR15136:SF13">
    <property type="entry name" value="SAM DOMAIN-CONTAINING PROTEIN"/>
    <property type="match status" value="1"/>
</dbReference>
<dbReference type="EMBL" id="JAEHOE010000045">
    <property type="protein sequence ID" value="KAG2492414.1"/>
    <property type="molecule type" value="Genomic_DNA"/>
</dbReference>
<gene>
    <name evidence="4" type="ORF">HYH03_009357</name>
</gene>
<dbReference type="GO" id="GO:0005783">
    <property type="term" value="C:endoplasmic reticulum"/>
    <property type="evidence" value="ECO:0007669"/>
    <property type="project" value="TreeGrafter"/>
</dbReference>
<feature type="region of interest" description="Disordered" evidence="1">
    <location>
        <begin position="493"/>
        <end position="524"/>
    </location>
</feature>
<feature type="compositionally biased region" description="Low complexity" evidence="1">
    <location>
        <begin position="1243"/>
        <end position="1286"/>
    </location>
</feature>
<dbReference type="InterPro" id="IPR037608">
    <property type="entry name" value="STIM1/2"/>
</dbReference>
<feature type="compositionally biased region" description="Low complexity" evidence="1">
    <location>
        <begin position="922"/>
        <end position="955"/>
    </location>
</feature>
<dbReference type="Proteomes" id="UP000612055">
    <property type="component" value="Unassembled WGS sequence"/>
</dbReference>
<dbReference type="GO" id="GO:0005509">
    <property type="term" value="F:calcium ion binding"/>
    <property type="evidence" value="ECO:0007669"/>
    <property type="project" value="TreeGrafter"/>
</dbReference>
<keyword evidence="2" id="KW-0732">Signal</keyword>
<feature type="region of interest" description="Disordered" evidence="1">
    <location>
        <begin position="1460"/>
        <end position="1481"/>
    </location>
</feature>
<dbReference type="PANTHER" id="PTHR15136">
    <property type="entry name" value="STROMAL INTERACTION MOLECULE HOMOLOG"/>
    <property type="match status" value="1"/>
</dbReference>
<feature type="region of interest" description="Disordered" evidence="1">
    <location>
        <begin position="911"/>
        <end position="959"/>
    </location>
</feature>
<feature type="compositionally biased region" description="Gly residues" evidence="1">
    <location>
        <begin position="1334"/>
        <end position="1345"/>
    </location>
</feature>
<feature type="region of interest" description="Disordered" evidence="1">
    <location>
        <begin position="1950"/>
        <end position="1987"/>
    </location>
</feature>
<dbReference type="GO" id="GO:0005886">
    <property type="term" value="C:plasma membrane"/>
    <property type="evidence" value="ECO:0007669"/>
    <property type="project" value="TreeGrafter"/>
</dbReference>
<protein>
    <recommendedName>
        <fullName evidence="3">SAM domain-containing protein</fullName>
    </recommendedName>
</protein>
<feature type="region of interest" description="Disordered" evidence="1">
    <location>
        <begin position="354"/>
        <end position="375"/>
    </location>
</feature>
<feature type="region of interest" description="Disordered" evidence="1">
    <location>
        <begin position="1242"/>
        <end position="1293"/>
    </location>
</feature>
<dbReference type="GO" id="GO:0006874">
    <property type="term" value="P:intracellular calcium ion homeostasis"/>
    <property type="evidence" value="ECO:0007669"/>
    <property type="project" value="TreeGrafter"/>
</dbReference>
<feature type="signal peptide" evidence="2">
    <location>
        <begin position="1"/>
        <end position="31"/>
    </location>
</feature>
<accession>A0A836BYM9</accession>
<evidence type="ECO:0000313" key="5">
    <source>
        <dbReference type="Proteomes" id="UP000612055"/>
    </source>
</evidence>
<feature type="region of interest" description="Disordered" evidence="1">
    <location>
        <begin position="1334"/>
        <end position="1373"/>
    </location>
</feature>
<feature type="compositionally biased region" description="Low complexity" evidence="1">
    <location>
        <begin position="637"/>
        <end position="661"/>
    </location>
</feature>
<dbReference type="InterPro" id="IPR013761">
    <property type="entry name" value="SAM/pointed_sf"/>
</dbReference>
<evidence type="ECO:0000256" key="2">
    <source>
        <dbReference type="SAM" id="SignalP"/>
    </source>
</evidence>
<feature type="compositionally biased region" description="Gly residues" evidence="1">
    <location>
        <begin position="1567"/>
        <end position="1578"/>
    </location>
</feature>
<feature type="compositionally biased region" description="Gly residues" evidence="1">
    <location>
        <begin position="741"/>
        <end position="751"/>
    </location>
</feature>
<feature type="compositionally biased region" description="Low complexity" evidence="1">
    <location>
        <begin position="1579"/>
        <end position="1588"/>
    </location>
</feature>
<evidence type="ECO:0000313" key="4">
    <source>
        <dbReference type="EMBL" id="KAG2492414.1"/>
    </source>
</evidence>
<organism evidence="4 5">
    <name type="scientific">Edaphochlamys debaryana</name>
    <dbReference type="NCBI Taxonomy" id="47281"/>
    <lineage>
        <taxon>Eukaryota</taxon>
        <taxon>Viridiplantae</taxon>
        <taxon>Chlorophyta</taxon>
        <taxon>core chlorophytes</taxon>
        <taxon>Chlorophyceae</taxon>
        <taxon>CS clade</taxon>
        <taxon>Chlamydomonadales</taxon>
        <taxon>Chlamydomonadales incertae sedis</taxon>
        <taxon>Edaphochlamys</taxon>
    </lineage>
</organism>
<feature type="compositionally biased region" description="Low complexity" evidence="1">
    <location>
        <begin position="2141"/>
        <end position="2153"/>
    </location>
</feature>
<sequence>MACLPCWGGVLARWCVLLGVAILLTPAELTAAPGGRSEGLSEFFTELDANQDGAIDVAEATTFIGSGIGGSEFDSAAELKHAAESFLEALDGTDGDVTVSVDELDLHLHGVLRGVRVHDWLRHGLGLPQYAEAFRSHSITPLDFPVLVQGNGRVLEAELGITSYLHRQKLVRAIRRQILGLGTPPSEPLHLTCASPPSSGGRVAVRWQVPADPGRPPLHRYVLERATPDGQWRVVAEVDDPEPPQLLVDDGAAAGASAMAAANGLVGGAAGAPGCTAGRAVYRVAAWNLYGRSPYGTTACDVLVPLDMPGGVLEGAAELLQPGYPLIGARADAGAAVGVAGARGNLTTALTAASGPGAAALGPPPPPSPLVSEDRGDAGSLELIEEALRASERQQAAQARDELLLILLQQQAAARAGSGSGVGADGSRGGSVQAEQGQGRAPAPASRGWGQWQGLVLLVLPWLLRLLPLPVLQAAAEAAQRMVRRAFEAAGQPPPQWLLDRSPEPVAPPSPLRPGAGLGGNGGGVGLPAMGPGVAAGTGAVPQLPPYPSPYGAGALVTQLGAGVGSATFLQEGGAASPYGSPFAASSAGAVAAPLGNGEGSRRGVRVGSGPPGLPAPVSAGAFGALAGMGMAMGAAGSGMHASASASPLRTSGPGAPGLLPSSPPMAVPGAAGSSGAYHRSSSESDVAMRPGSLPHHSATGAVTPSHAAAHAHAHSQQRLSHHHHGSAPTSSVLLSAMGRRGSGNGSGSGVLTGPHSGEPVGSPMRGSAPQGSVTHAHHHAMHHAHTASADGLWAMASGHAGHPAGAMPHAGAQADAAVAAELAAAARHVGRTADKMCSVPGCCKKLDLRHYRDYARRHYCGRCQTTVCGAHTAYSPHGATGSCGHESRCVCVLCFQAFNPSYQAFLRSRNTLPQPAPTPSPAQTALAGSSTAAAGVAGSPAGPSAASPGGAAVTGQGGAGASPSASKFLWARAATKLKAVTRLRKGGEEWHGGHAGQAPMEPVADTHRDELNHIHVCAALSLVVKQQFSRTAAAETLLDQLTNRFEAVLDQASAREVATVLWALAKLGRPPAHAVLARLPALDADRALLAGAAPQALANILWALGTWRCTGPQALLPALLDRCAAAVGSFAPQDTANVLWALGRLRHRPTPPVWSALLATAAAHAPAMTPQGLANSVWACSRLELGASVFLRPAAESFRLQLAAASPTDLALMATSLAALRYRRPDLMRAIAERCCGLSVNPRSSRSSDAADGAGPGPGSRLSASSVAPGPSAGGRRPSTAGASSPPAPCASWSRQTRHRLLWAFASLGYRHEALGPLVAALVEDTRRWGWEPGGARNGSGAGANGAAASPQQGRDGDTADGPDAGRGRDAGPPVACPAFIWSMARLGCGRLPGREQAAVMEAAEDVWSARHSAPFSHLAMAAWGLQHLGLGQPRLLRLAATRMAALLQSAAGTAAAPAGTAGGAEAAAPAGPGGGKARRRLSGGDLDAAVMLLWALGRAGMEHPEALEAFSAAAPALLPRLSPRQLPLVLCAYAQLGRADPEVMAAAAELLLRPPRGQAAAAAVGKGGGDGDGEGGWASAAGGWAPERAEEEHEEAEEEAPLLGVWDDDESPEAWRSDGEDEAEEAEAEEEAEEGSAPAHDGVSPNDRQLLLFRLPRNGLALTLWALASAGFATPQLMRPAARALGRFFPPLPAAALTAATSGTDPSASLAPDSAAAPPELNVAAAGARTTPRAPSRWAALLLWAFAAADCYSPDLYDTLLSYTVAGVSRLGPGRTAVVLWALALAGHHRREALEALCAELQAGMVSLPPASFTQGNWAVAHLTAGLCLSWRGPSGPDLALLAPSLSTHQAAVSLWALATQQLVAAAHQPAHFVAAADRLLVRIVESSHEATVPTPDSPQAGAGAGAGPGALEPGVALIVAEALALLLAAPEPGVRAWAEAQLVEGPSPGAVASEPHAAPRSQLQKAQRMAAAAGSGAGGSPAPQVAPRVAGPGLLVASGLAAPLRAAWQRAQRRRHPEQTALAAAARSLGFSPRLLRTHGAFPLALPAAVELPDAAPRPAVLLLADRADFASNEAGQPLGPLFNTVELLRERGWLVAVVVAERFAAMRPPARRARFVRQLLAEAGVAGPGGGRGGSGQAAQRSAGSAADGSRVDAHGRAR</sequence>
<reference evidence="4" key="1">
    <citation type="journal article" date="2020" name="bioRxiv">
        <title>Comparative genomics of Chlamydomonas.</title>
        <authorList>
            <person name="Craig R.J."/>
            <person name="Hasan A.R."/>
            <person name="Ness R.W."/>
            <person name="Keightley P.D."/>
        </authorList>
    </citation>
    <scope>NUCLEOTIDE SEQUENCE</scope>
    <source>
        <strain evidence="4">CCAP 11/70</strain>
    </source>
</reference>
<feature type="region of interest" description="Disordered" evidence="1">
    <location>
        <begin position="637"/>
        <end position="787"/>
    </location>
</feature>
<feature type="region of interest" description="Disordered" evidence="1">
    <location>
        <begin position="2130"/>
        <end position="2163"/>
    </location>
</feature>
<feature type="region of interest" description="Disordered" evidence="1">
    <location>
        <begin position="417"/>
        <end position="447"/>
    </location>
</feature>
<evidence type="ECO:0000256" key="1">
    <source>
        <dbReference type="SAM" id="MobiDB-lite"/>
    </source>
</evidence>
<feature type="compositionally biased region" description="Basic residues" evidence="1">
    <location>
        <begin position="776"/>
        <end position="786"/>
    </location>
</feature>
<feature type="compositionally biased region" description="Basic residues" evidence="1">
    <location>
        <begin position="710"/>
        <end position="726"/>
    </location>
</feature>
<proteinExistence type="predicted"/>
<evidence type="ECO:0000259" key="3">
    <source>
        <dbReference type="PROSITE" id="PS50105"/>
    </source>
</evidence>
<dbReference type="Pfam" id="PF07647">
    <property type="entry name" value="SAM_2"/>
    <property type="match status" value="1"/>
</dbReference>
<dbReference type="OrthoDB" id="539242at2759"/>
<feature type="domain" description="SAM" evidence="3">
    <location>
        <begin position="117"/>
        <end position="175"/>
    </location>
</feature>
<comment type="caution">
    <text evidence="4">The sequence shown here is derived from an EMBL/GenBank/DDBJ whole genome shotgun (WGS) entry which is preliminary data.</text>
</comment>
<name>A0A836BYM9_9CHLO</name>
<dbReference type="FunFam" id="1.10.150.50:FF:000074">
    <property type="entry name" value="Stromal interaction molecule"/>
    <property type="match status" value="1"/>
</dbReference>
<dbReference type="GO" id="GO:0002115">
    <property type="term" value="P:store-operated calcium entry"/>
    <property type="evidence" value="ECO:0007669"/>
    <property type="project" value="TreeGrafter"/>
</dbReference>
<feature type="compositionally biased region" description="Acidic residues" evidence="1">
    <location>
        <begin position="1594"/>
        <end position="1614"/>
    </location>
</feature>
<feature type="region of interest" description="Disordered" evidence="1">
    <location>
        <begin position="1563"/>
        <end position="1646"/>
    </location>
</feature>
<feature type="chain" id="PRO_5032958792" description="SAM domain-containing protein" evidence="2">
    <location>
        <begin position="32"/>
        <end position="2163"/>
    </location>
</feature>
<feature type="compositionally biased region" description="Gly residues" evidence="1">
    <location>
        <begin position="418"/>
        <end position="429"/>
    </location>
</feature>